<protein>
    <submittedName>
        <fullName evidence="2">Uncharacterized protein</fullName>
    </submittedName>
</protein>
<dbReference type="OrthoDB" id="10612823at2759"/>
<reference evidence="2" key="1">
    <citation type="submission" date="2019-05" db="EMBL/GenBank/DDBJ databases">
        <title>Annotation for the trematode Fasciolopsis buski.</title>
        <authorList>
            <person name="Choi Y.-J."/>
        </authorList>
    </citation>
    <scope>NUCLEOTIDE SEQUENCE</scope>
    <source>
        <strain evidence="2">HT</strain>
        <tissue evidence="2">Whole worm</tissue>
    </source>
</reference>
<evidence type="ECO:0000256" key="1">
    <source>
        <dbReference type="SAM" id="MobiDB-lite"/>
    </source>
</evidence>
<sequence length="414" mass="45460">MNGSSSESSLEHRSFKSVINLYEAQQESCAETEKSEVVSSGHNTTQIIRPVAFGDQNFKVADNDSRLNSTMKSISGGSSDIHSVTTLSELTNEDNNAAHESTKCASIHVPNPPYTFAGRFHSSSRLSKPFTLPTLEINLPRYSPAPLRPVSPIPQEIREKLLPICVLDRTHSTELNQLDGTVSNKFGDMFSSSETQVTKATVHELNATAANNVNTTTGKTTTTTTSDPVSCNLQAVDSGISNTSPETHSLSEAGLMERSRRESFTKKSIRWVPELDMPVSELRHISCTNQFALMTEESKLTDQHERFRPSQMGRFALVTTNPNWSSGSSSSLEVLDIQPPFESESESTDSSTSRTELAYGVAVDSWSGRLMDSSNVSRSGILKRRSIGLVGGRDPRGYVDAFVYQYVVLMSIWD</sequence>
<keyword evidence="3" id="KW-1185">Reference proteome</keyword>
<proteinExistence type="predicted"/>
<dbReference type="AlphaFoldDB" id="A0A8E0RK27"/>
<gene>
    <name evidence="2" type="ORF">FBUS_08416</name>
</gene>
<evidence type="ECO:0000313" key="3">
    <source>
        <dbReference type="Proteomes" id="UP000728185"/>
    </source>
</evidence>
<name>A0A8E0RK27_9TREM</name>
<dbReference type="EMBL" id="LUCM01010710">
    <property type="protein sequence ID" value="KAA0185114.1"/>
    <property type="molecule type" value="Genomic_DNA"/>
</dbReference>
<evidence type="ECO:0000313" key="2">
    <source>
        <dbReference type="EMBL" id="KAA0185114.1"/>
    </source>
</evidence>
<dbReference type="Proteomes" id="UP000728185">
    <property type="component" value="Unassembled WGS sequence"/>
</dbReference>
<feature type="region of interest" description="Disordered" evidence="1">
    <location>
        <begin position="238"/>
        <end position="259"/>
    </location>
</feature>
<feature type="compositionally biased region" description="Polar residues" evidence="1">
    <location>
        <begin position="238"/>
        <end position="250"/>
    </location>
</feature>
<comment type="caution">
    <text evidence="2">The sequence shown here is derived from an EMBL/GenBank/DDBJ whole genome shotgun (WGS) entry which is preliminary data.</text>
</comment>
<accession>A0A8E0RK27</accession>
<organism evidence="2 3">
    <name type="scientific">Fasciolopsis buskii</name>
    <dbReference type="NCBI Taxonomy" id="27845"/>
    <lineage>
        <taxon>Eukaryota</taxon>
        <taxon>Metazoa</taxon>
        <taxon>Spiralia</taxon>
        <taxon>Lophotrochozoa</taxon>
        <taxon>Platyhelminthes</taxon>
        <taxon>Trematoda</taxon>
        <taxon>Digenea</taxon>
        <taxon>Plagiorchiida</taxon>
        <taxon>Echinostomata</taxon>
        <taxon>Echinostomatoidea</taxon>
        <taxon>Fasciolidae</taxon>
        <taxon>Fasciolopsis</taxon>
    </lineage>
</organism>